<evidence type="ECO:0000313" key="4">
    <source>
        <dbReference type="RefSeq" id="XP_003250271.1"/>
    </source>
</evidence>
<dbReference type="AlphaFoldDB" id="A0A7M7GAJ5"/>
<dbReference type="Proteomes" id="UP000005203">
    <property type="component" value="Linkage group LG15"/>
</dbReference>
<dbReference type="KEGG" id="ame:100577112"/>
<protein>
    <submittedName>
        <fullName evidence="4">Astakine</fullName>
    </submittedName>
</protein>
<gene>
    <name evidence="2" type="primary">100577112</name>
    <name evidence="4" type="synonym">LOC100577112</name>
</gene>
<dbReference type="EnsemblMetazoa" id="XM_003250223">
    <property type="protein sequence ID" value="XP_003250271"/>
    <property type="gene ID" value="LOC100577112"/>
</dbReference>
<sequence length="110" mass="12255">MMTSIFEISFLLFVLAYPCHAQNDYIKCQTSSECQPNHCCTLGSVRYSIPQCKPMQGKGEVCRPTNSSTTFNVTLGYPDGSSLKIEDVYFIFCPCIDGLSCEKGICKEKN</sequence>
<reference evidence="4" key="2">
    <citation type="submission" date="2025-04" db="UniProtKB">
        <authorList>
            <consortium name="RefSeq"/>
        </authorList>
    </citation>
    <scope>IDENTIFICATION</scope>
    <source>
        <strain evidence="4">DH4</strain>
        <tissue evidence="4">Whole body</tissue>
    </source>
</reference>
<evidence type="ECO:0000313" key="3">
    <source>
        <dbReference type="Proteomes" id="UP000005203"/>
    </source>
</evidence>
<reference evidence="2" key="1">
    <citation type="submission" date="2021-01" db="UniProtKB">
        <authorList>
            <consortium name="EnsemblMetazoa"/>
        </authorList>
    </citation>
    <scope>IDENTIFICATION</scope>
    <source>
        <strain evidence="2">DH4</strain>
    </source>
</reference>
<evidence type="ECO:0000256" key="1">
    <source>
        <dbReference type="SAM" id="SignalP"/>
    </source>
</evidence>
<accession>A0A7M7GAJ5</accession>
<feature type="signal peptide" evidence="1">
    <location>
        <begin position="1"/>
        <end position="21"/>
    </location>
</feature>
<feature type="chain" id="PRO_5044659298" evidence="1">
    <location>
        <begin position="22"/>
        <end position="110"/>
    </location>
</feature>
<dbReference type="OMA" id="GQIGDTC"/>
<dbReference type="OrthoDB" id="6408184at2759"/>
<dbReference type="RefSeq" id="XP_003250271.1">
    <property type="nucleotide sequence ID" value="XM_003250223.4"/>
</dbReference>
<accession>A0A8B6XUS1</accession>
<name>A0A7M7GAJ5_APIME</name>
<keyword evidence="3" id="KW-1185">Reference proteome</keyword>
<evidence type="ECO:0000313" key="2">
    <source>
        <dbReference type="EnsemblMetazoa" id="XP_003250271"/>
    </source>
</evidence>
<dbReference type="GeneID" id="100577112"/>
<organism evidence="2">
    <name type="scientific">Apis mellifera</name>
    <name type="common">Honeybee</name>
    <dbReference type="NCBI Taxonomy" id="7460"/>
    <lineage>
        <taxon>Eukaryota</taxon>
        <taxon>Metazoa</taxon>
        <taxon>Ecdysozoa</taxon>
        <taxon>Arthropoda</taxon>
        <taxon>Hexapoda</taxon>
        <taxon>Insecta</taxon>
        <taxon>Pterygota</taxon>
        <taxon>Neoptera</taxon>
        <taxon>Endopterygota</taxon>
        <taxon>Hymenoptera</taxon>
        <taxon>Apocrita</taxon>
        <taxon>Aculeata</taxon>
        <taxon>Apoidea</taxon>
        <taxon>Anthophila</taxon>
        <taxon>Apidae</taxon>
        <taxon>Apis</taxon>
    </lineage>
</organism>
<dbReference type="Gene3D" id="2.10.80.10">
    <property type="entry name" value="Lipase, subunit A"/>
    <property type="match status" value="1"/>
</dbReference>
<keyword evidence="1" id="KW-0732">Signal</keyword>
<proteinExistence type="predicted"/>